<proteinExistence type="predicted"/>
<reference evidence="1" key="1">
    <citation type="submission" date="2018-02" db="EMBL/GenBank/DDBJ databases">
        <title>Rhizophora mucronata_Transcriptome.</title>
        <authorList>
            <person name="Meera S.P."/>
            <person name="Sreeshan A."/>
            <person name="Augustine A."/>
        </authorList>
    </citation>
    <scope>NUCLEOTIDE SEQUENCE</scope>
    <source>
        <tissue evidence="1">Leaf</tissue>
    </source>
</reference>
<sequence>MPKVWPYQLLVRGTALYSSSYV</sequence>
<dbReference type="EMBL" id="GGEC01047639">
    <property type="protein sequence ID" value="MBX28123.1"/>
    <property type="molecule type" value="Transcribed_RNA"/>
</dbReference>
<dbReference type="AlphaFoldDB" id="A0A2P2MD45"/>
<evidence type="ECO:0000313" key="1">
    <source>
        <dbReference type="EMBL" id="MBX28123.1"/>
    </source>
</evidence>
<protein>
    <submittedName>
        <fullName evidence="1">Uncharacterized protein MANES_06G167200</fullName>
    </submittedName>
</protein>
<accession>A0A2P2MD45</accession>
<organism evidence="1">
    <name type="scientific">Rhizophora mucronata</name>
    <name type="common">Asiatic mangrove</name>
    <dbReference type="NCBI Taxonomy" id="61149"/>
    <lineage>
        <taxon>Eukaryota</taxon>
        <taxon>Viridiplantae</taxon>
        <taxon>Streptophyta</taxon>
        <taxon>Embryophyta</taxon>
        <taxon>Tracheophyta</taxon>
        <taxon>Spermatophyta</taxon>
        <taxon>Magnoliopsida</taxon>
        <taxon>eudicotyledons</taxon>
        <taxon>Gunneridae</taxon>
        <taxon>Pentapetalae</taxon>
        <taxon>rosids</taxon>
        <taxon>fabids</taxon>
        <taxon>Malpighiales</taxon>
        <taxon>Rhizophoraceae</taxon>
        <taxon>Rhizophora</taxon>
    </lineage>
</organism>
<name>A0A2P2MD45_RHIMU</name>